<proteinExistence type="predicted"/>
<accession>A0A0A9HKT9</accession>
<evidence type="ECO:0000313" key="2">
    <source>
        <dbReference type="EMBL" id="JAE35471.1"/>
    </source>
</evidence>
<reference evidence="2" key="2">
    <citation type="journal article" date="2015" name="Data Brief">
        <title>Shoot transcriptome of the giant reed, Arundo donax.</title>
        <authorList>
            <person name="Barrero R.A."/>
            <person name="Guerrero F.D."/>
            <person name="Moolhuijzen P."/>
            <person name="Goolsby J.A."/>
            <person name="Tidwell J."/>
            <person name="Bellgard S.E."/>
            <person name="Bellgard M.I."/>
        </authorList>
    </citation>
    <scope>NUCLEOTIDE SEQUENCE</scope>
    <source>
        <tissue evidence="2">Shoot tissue taken approximately 20 cm above the soil surface</tissue>
    </source>
</reference>
<feature type="region of interest" description="Disordered" evidence="1">
    <location>
        <begin position="1"/>
        <end position="29"/>
    </location>
</feature>
<protein>
    <submittedName>
        <fullName evidence="2">Uncharacterized protein</fullName>
    </submittedName>
</protein>
<evidence type="ECO:0000256" key="1">
    <source>
        <dbReference type="SAM" id="MobiDB-lite"/>
    </source>
</evidence>
<dbReference type="AlphaFoldDB" id="A0A0A9HKT9"/>
<feature type="compositionally biased region" description="Basic and acidic residues" evidence="1">
    <location>
        <begin position="16"/>
        <end position="29"/>
    </location>
</feature>
<organism evidence="2">
    <name type="scientific">Arundo donax</name>
    <name type="common">Giant reed</name>
    <name type="synonym">Donax arundinaceus</name>
    <dbReference type="NCBI Taxonomy" id="35708"/>
    <lineage>
        <taxon>Eukaryota</taxon>
        <taxon>Viridiplantae</taxon>
        <taxon>Streptophyta</taxon>
        <taxon>Embryophyta</taxon>
        <taxon>Tracheophyta</taxon>
        <taxon>Spermatophyta</taxon>
        <taxon>Magnoliopsida</taxon>
        <taxon>Liliopsida</taxon>
        <taxon>Poales</taxon>
        <taxon>Poaceae</taxon>
        <taxon>PACMAD clade</taxon>
        <taxon>Arundinoideae</taxon>
        <taxon>Arundineae</taxon>
        <taxon>Arundo</taxon>
    </lineage>
</organism>
<sequence length="61" mass="6575">MDSSAGQDDFGFPAHASEEWRSGEGVKRGKTEERGHLIYLGLAKPNGLAQLHLPLPGCLQT</sequence>
<dbReference type="EMBL" id="GBRH01162425">
    <property type="protein sequence ID" value="JAE35471.1"/>
    <property type="molecule type" value="Transcribed_RNA"/>
</dbReference>
<name>A0A0A9HKT9_ARUDO</name>
<reference evidence="2" key="1">
    <citation type="submission" date="2014-09" db="EMBL/GenBank/DDBJ databases">
        <authorList>
            <person name="Magalhaes I.L.F."/>
            <person name="Oliveira U."/>
            <person name="Santos F.R."/>
            <person name="Vidigal T.H.D.A."/>
            <person name="Brescovit A.D."/>
            <person name="Santos A.J."/>
        </authorList>
    </citation>
    <scope>NUCLEOTIDE SEQUENCE</scope>
    <source>
        <tissue evidence="2">Shoot tissue taken approximately 20 cm above the soil surface</tissue>
    </source>
</reference>